<dbReference type="PANTHER" id="PTHR33337:SF40">
    <property type="entry name" value="CENP-V_GFA DOMAIN-CONTAINING PROTEIN-RELATED"/>
    <property type="match status" value="1"/>
</dbReference>
<dbReference type="GO" id="GO:0016846">
    <property type="term" value="F:carbon-sulfur lyase activity"/>
    <property type="evidence" value="ECO:0007669"/>
    <property type="project" value="InterPro"/>
</dbReference>
<dbReference type="RefSeq" id="WP_133817118.1">
    <property type="nucleotide sequence ID" value="NZ_SNZH01000002.1"/>
</dbReference>
<evidence type="ECO:0000256" key="2">
    <source>
        <dbReference type="ARBA" id="ARBA00022723"/>
    </source>
</evidence>
<dbReference type="PANTHER" id="PTHR33337">
    <property type="entry name" value="GFA DOMAIN-CONTAINING PROTEIN"/>
    <property type="match status" value="1"/>
</dbReference>
<dbReference type="EMBL" id="SNZH01000002">
    <property type="protein sequence ID" value="TDR47388.1"/>
    <property type="molecule type" value="Genomic_DNA"/>
</dbReference>
<dbReference type="SUPFAM" id="SSF51316">
    <property type="entry name" value="Mss4-like"/>
    <property type="match status" value="1"/>
</dbReference>
<reference evidence="6 7" key="1">
    <citation type="submission" date="2019-03" db="EMBL/GenBank/DDBJ databases">
        <title>Genomic Encyclopedia of Type Strains, Phase IV (KMG-IV): sequencing the most valuable type-strain genomes for metagenomic binning, comparative biology and taxonomic classification.</title>
        <authorList>
            <person name="Goeker M."/>
        </authorList>
    </citation>
    <scope>NUCLEOTIDE SEQUENCE [LARGE SCALE GENOMIC DNA]</scope>
    <source>
        <strain evidence="6 7">DSM 21667</strain>
    </source>
</reference>
<dbReference type="Gene3D" id="3.90.1590.10">
    <property type="entry name" value="glutathione-dependent formaldehyde- activating enzyme (gfa)"/>
    <property type="match status" value="1"/>
</dbReference>
<dbReference type="Proteomes" id="UP000295293">
    <property type="component" value="Unassembled WGS sequence"/>
</dbReference>
<name>A0A4R6Z6J5_9GAMM</name>
<accession>A0A4R6Z6J5</accession>
<dbReference type="AlphaFoldDB" id="A0A4R6Z6J5"/>
<proteinExistence type="inferred from homology"/>
<gene>
    <name evidence="6" type="ORF">DFR29_10247</name>
</gene>
<keyword evidence="4" id="KW-0456">Lyase</keyword>
<sequence length="142" mass="14951">MTNTPNPAEPLSGGCFCAAVRYRIAAPLRGARSCHCSRCRKAFSGAGSAYAEVEPGSFTWESGEDKLRHYTTAPGWGLCFCGICGTTLCGMQGERVHGVTLGSVDGDPGVVIEMHLFVESRAPWDHIGGDAPQFAAFPPAAT</sequence>
<organism evidence="6 7">
    <name type="scientific">Tahibacter aquaticus</name>
    <dbReference type="NCBI Taxonomy" id="520092"/>
    <lineage>
        <taxon>Bacteria</taxon>
        <taxon>Pseudomonadati</taxon>
        <taxon>Pseudomonadota</taxon>
        <taxon>Gammaproteobacteria</taxon>
        <taxon>Lysobacterales</taxon>
        <taxon>Rhodanobacteraceae</taxon>
        <taxon>Tahibacter</taxon>
    </lineage>
</organism>
<dbReference type="PROSITE" id="PS51891">
    <property type="entry name" value="CENP_V_GFA"/>
    <property type="match status" value="1"/>
</dbReference>
<evidence type="ECO:0000256" key="3">
    <source>
        <dbReference type="ARBA" id="ARBA00022833"/>
    </source>
</evidence>
<keyword evidence="7" id="KW-1185">Reference proteome</keyword>
<evidence type="ECO:0000313" key="7">
    <source>
        <dbReference type="Proteomes" id="UP000295293"/>
    </source>
</evidence>
<evidence type="ECO:0000256" key="1">
    <source>
        <dbReference type="ARBA" id="ARBA00005495"/>
    </source>
</evidence>
<dbReference type="GO" id="GO:0046872">
    <property type="term" value="F:metal ion binding"/>
    <property type="evidence" value="ECO:0007669"/>
    <property type="project" value="UniProtKB-KW"/>
</dbReference>
<evidence type="ECO:0000313" key="6">
    <source>
        <dbReference type="EMBL" id="TDR47388.1"/>
    </source>
</evidence>
<keyword evidence="3" id="KW-0862">Zinc</keyword>
<feature type="domain" description="CENP-V/GFA" evidence="5">
    <location>
        <begin position="11"/>
        <end position="125"/>
    </location>
</feature>
<comment type="caution">
    <text evidence="6">The sequence shown here is derived from an EMBL/GenBank/DDBJ whole genome shotgun (WGS) entry which is preliminary data.</text>
</comment>
<keyword evidence="2" id="KW-0479">Metal-binding</keyword>
<evidence type="ECO:0000259" key="5">
    <source>
        <dbReference type="PROSITE" id="PS51891"/>
    </source>
</evidence>
<protein>
    <recommendedName>
        <fullName evidence="5">CENP-V/GFA domain-containing protein</fullName>
    </recommendedName>
</protein>
<evidence type="ECO:0000256" key="4">
    <source>
        <dbReference type="ARBA" id="ARBA00023239"/>
    </source>
</evidence>
<dbReference type="OrthoDB" id="7765631at2"/>
<dbReference type="InterPro" id="IPR011057">
    <property type="entry name" value="Mss4-like_sf"/>
</dbReference>
<dbReference type="Pfam" id="PF04828">
    <property type="entry name" value="GFA"/>
    <property type="match status" value="1"/>
</dbReference>
<dbReference type="InterPro" id="IPR006913">
    <property type="entry name" value="CENP-V/GFA"/>
</dbReference>
<comment type="similarity">
    <text evidence="1">Belongs to the Gfa family.</text>
</comment>